<keyword evidence="3" id="KW-1185">Reference proteome</keyword>
<reference evidence="2 3" key="1">
    <citation type="submission" date="2017-05" db="EMBL/GenBank/DDBJ databases">
        <title>The Genome Sequence of Tsuchiyaea wingfieldii DSM 27421.</title>
        <authorList>
            <person name="Cuomo C."/>
            <person name="Passer A."/>
            <person name="Billmyre B."/>
            <person name="Heitman J."/>
        </authorList>
    </citation>
    <scope>NUCLEOTIDE SEQUENCE [LARGE SCALE GENOMIC DNA]</scope>
    <source>
        <strain evidence="2 3">DSM 27421</strain>
    </source>
</reference>
<accession>A0A5D3AQ33</accession>
<sequence>MSSTPNRQHDSSWFNDDSSFLQGESDEHDEESDPNDNDWFNDGSSSLQEEIDQHDLTSAPPVITGRIEEYIGDFRNATNNRQRVDALKGLSWAGLVGAAFQPYYAYGAQTFVHQLSKSRQAFTSFLSRSRLTVPHDPVPLPADMRTGDPTDDALLASWWDRKQATDQEPSRNIQAEGRAALEKEVNEHFWNVWNDPNDANDTRVGEALTNILSQAWVEDVDVKGVRVGIEKRPLSS</sequence>
<protein>
    <submittedName>
        <fullName evidence="2">Uncharacterized protein</fullName>
    </submittedName>
</protein>
<evidence type="ECO:0000313" key="3">
    <source>
        <dbReference type="Proteomes" id="UP000322245"/>
    </source>
</evidence>
<feature type="compositionally biased region" description="Polar residues" evidence="1">
    <location>
        <begin position="1"/>
        <end position="22"/>
    </location>
</feature>
<dbReference type="AlphaFoldDB" id="A0A5D3AQ33"/>
<name>A0A5D3AQ33_9TREE</name>
<gene>
    <name evidence="2" type="ORF">B9479_005693</name>
</gene>
<evidence type="ECO:0000256" key="1">
    <source>
        <dbReference type="SAM" id="MobiDB-lite"/>
    </source>
</evidence>
<dbReference type="EMBL" id="NIDF01000081">
    <property type="protein sequence ID" value="TYJ53667.1"/>
    <property type="molecule type" value="Genomic_DNA"/>
</dbReference>
<feature type="region of interest" description="Disordered" evidence="1">
    <location>
        <begin position="1"/>
        <end position="60"/>
    </location>
</feature>
<comment type="caution">
    <text evidence="2">The sequence shown here is derived from an EMBL/GenBank/DDBJ whole genome shotgun (WGS) entry which is preliminary data.</text>
</comment>
<evidence type="ECO:0000313" key="2">
    <source>
        <dbReference type="EMBL" id="TYJ53667.1"/>
    </source>
</evidence>
<dbReference type="Proteomes" id="UP000322245">
    <property type="component" value="Unassembled WGS sequence"/>
</dbReference>
<organism evidence="2 3">
    <name type="scientific">Cryptococcus floricola</name>
    <dbReference type="NCBI Taxonomy" id="2591691"/>
    <lineage>
        <taxon>Eukaryota</taxon>
        <taxon>Fungi</taxon>
        <taxon>Dikarya</taxon>
        <taxon>Basidiomycota</taxon>
        <taxon>Agaricomycotina</taxon>
        <taxon>Tremellomycetes</taxon>
        <taxon>Tremellales</taxon>
        <taxon>Cryptococcaceae</taxon>
        <taxon>Cryptococcus</taxon>
    </lineage>
</organism>
<feature type="compositionally biased region" description="Acidic residues" evidence="1">
    <location>
        <begin position="24"/>
        <end position="36"/>
    </location>
</feature>
<proteinExistence type="predicted"/>